<dbReference type="EMBL" id="JACVVK020000006">
    <property type="protein sequence ID" value="KAK7506644.1"/>
    <property type="molecule type" value="Genomic_DNA"/>
</dbReference>
<protein>
    <submittedName>
        <fullName evidence="1">Uncharacterized protein</fullName>
    </submittedName>
</protein>
<gene>
    <name evidence="1" type="ORF">BaRGS_00002119</name>
</gene>
<accession>A0ABD0M3Y9</accession>
<sequence length="144" mass="15924">MRYVVHWKLPRQTQEQLGTPSKSHIGTNLFFPSGIDRSAQTGEVSCGGGMERDTSAQETGGKLYSGLTCRCLVDARFSIHPAVEHSKRHDRMCGWCHTLLTTFVSNGGRQCDATTFSNWSLTNLALDRVDYSTVAHRSVAIGYV</sequence>
<proteinExistence type="predicted"/>
<evidence type="ECO:0000313" key="2">
    <source>
        <dbReference type="Proteomes" id="UP001519460"/>
    </source>
</evidence>
<organism evidence="1 2">
    <name type="scientific">Batillaria attramentaria</name>
    <dbReference type="NCBI Taxonomy" id="370345"/>
    <lineage>
        <taxon>Eukaryota</taxon>
        <taxon>Metazoa</taxon>
        <taxon>Spiralia</taxon>
        <taxon>Lophotrochozoa</taxon>
        <taxon>Mollusca</taxon>
        <taxon>Gastropoda</taxon>
        <taxon>Caenogastropoda</taxon>
        <taxon>Sorbeoconcha</taxon>
        <taxon>Cerithioidea</taxon>
        <taxon>Batillariidae</taxon>
        <taxon>Batillaria</taxon>
    </lineage>
</organism>
<dbReference type="AlphaFoldDB" id="A0ABD0M3Y9"/>
<evidence type="ECO:0000313" key="1">
    <source>
        <dbReference type="EMBL" id="KAK7506644.1"/>
    </source>
</evidence>
<comment type="caution">
    <text evidence="1">The sequence shown here is derived from an EMBL/GenBank/DDBJ whole genome shotgun (WGS) entry which is preliminary data.</text>
</comment>
<keyword evidence="2" id="KW-1185">Reference proteome</keyword>
<reference evidence="1 2" key="1">
    <citation type="journal article" date="2023" name="Sci. Data">
        <title>Genome assembly of the Korean intertidal mud-creeper Batillaria attramentaria.</title>
        <authorList>
            <person name="Patra A.K."/>
            <person name="Ho P.T."/>
            <person name="Jun S."/>
            <person name="Lee S.J."/>
            <person name="Kim Y."/>
            <person name="Won Y.J."/>
        </authorList>
    </citation>
    <scope>NUCLEOTIDE SEQUENCE [LARGE SCALE GENOMIC DNA]</scope>
    <source>
        <strain evidence="1">Wonlab-2016</strain>
    </source>
</reference>
<name>A0ABD0M3Y9_9CAEN</name>
<dbReference type="Proteomes" id="UP001519460">
    <property type="component" value="Unassembled WGS sequence"/>
</dbReference>